<comment type="similarity">
    <text evidence="1">In the C-terminal section; belongs to the transposase 35 family.</text>
</comment>
<evidence type="ECO:0000259" key="8">
    <source>
        <dbReference type="Pfam" id="PF01385"/>
    </source>
</evidence>
<dbReference type="RefSeq" id="WP_262567426.1">
    <property type="nucleotide sequence ID" value="NZ_JAPFCC010000001.1"/>
</dbReference>
<dbReference type="InterPro" id="IPR010095">
    <property type="entry name" value="Cas12f1-like_TNB"/>
</dbReference>
<feature type="compositionally biased region" description="Basic residues" evidence="7">
    <location>
        <begin position="253"/>
        <end position="262"/>
    </location>
</feature>
<comment type="caution">
    <text evidence="11">The sequence shown here is derived from an EMBL/GenBank/DDBJ whole genome shotgun (WGS) entry which is preliminary data.</text>
</comment>
<keyword evidence="6" id="KW-0233">DNA recombination</keyword>
<feature type="domain" description="Transposase putative helix-turn-helix" evidence="10">
    <location>
        <begin position="1"/>
        <end position="31"/>
    </location>
</feature>
<dbReference type="InterPro" id="IPR021027">
    <property type="entry name" value="Transposase_put_HTH"/>
</dbReference>
<feature type="domain" description="Cas12f1-like TNB" evidence="9">
    <location>
        <begin position="335"/>
        <end position="399"/>
    </location>
</feature>
<dbReference type="NCBIfam" id="NF040570">
    <property type="entry name" value="guided_TnpB"/>
    <property type="match status" value="1"/>
</dbReference>
<proteinExistence type="inferred from homology"/>
<feature type="region of interest" description="Disordered" evidence="7">
    <location>
        <begin position="242"/>
        <end position="262"/>
    </location>
</feature>
<evidence type="ECO:0000256" key="6">
    <source>
        <dbReference type="ARBA" id="ARBA00023172"/>
    </source>
</evidence>
<dbReference type="Pfam" id="PF07282">
    <property type="entry name" value="Cas12f1-like_TNB"/>
    <property type="match status" value="1"/>
</dbReference>
<dbReference type="Proteomes" id="UP001209854">
    <property type="component" value="Unassembled WGS sequence"/>
</dbReference>
<evidence type="ECO:0000256" key="2">
    <source>
        <dbReference type="ARBA" id="ARBA00022578"/>
    </source>
</evidence>
<evidence type="ECO:0000259" key="10">
    <source>
        <dbReference type="Pfam" id="PF12323"/>
    </source>
</evidence>
<reference evidence="11 12" key="1">
    <citation type="submission" date="2022-10" db="EMBL/GenBank/DDBJ databases">
        <title>High-quality genome sequences of two octocoral-associated bacteria, Endozoicomonas euniceicola EF212 and Endozoicomonas gorgoniicola PS125.</title>
        <authorList>
            <person name="Chiou Y.-J."/>
            <person name="Chen Y.-H."/>
        </authorList>
    </citation>
    <scope>NUCLEOTIDE SEQUENCE [LARGE SCALE GENOMIC DNA]</scope>
    <source>
        <strain evidence="11 12">PS125</strain>
    </source>
</reference>
<evidence type="ECO:0000313" key="11">
    <source>
        <dbReference type="EMBL" id="MCW7552467.1"/>
    </source>
</evidence>
<sequence>MLQGIRLKANPTDQQKLILSQWMGCARFIWNAKCDEHRYYSAYARKYCPVGTFAPVDTKAAQFKSRELSPWLYSCPSQIIRNSATHWYQTFQKHMKGLCGKPKRKPKTDKGSIYLTKELFRFDVCEDGVTRLFIGTKTNNIGYLSFKSHGAFNEPKSLYIRKEIGRYFVSFCYDDGSEEPATEKEHLEYLKGASKEWLEEYVIGVDRGVAIPVHTGVEAYNFTENQKKSIDKRKRYVEKLQRRLSRQTTGSNRRQKTKNRIARQHKKVANIRQDFCHKTSRKMVDSKVKVIIFEDLKTSKMTRKPKAKKDRSGKFISNKAKQKAGLNKAILNVGWHYLETYTRYKAAKAGKAVFKVPAYYTSQECAECDYTHPDNRKTQALFSCGSCGHVDNADRNASIVTKKRAINLLLDSGTELVGKGIPVLTKGRGAICKTGKCKHSPASGSETSKKKRTVATAVAA</sequence>
<gene>
    <name evidence="11" type="ORF">NX722_07375</name>
</gene>
<keyword evidence="2" id="KW-0815">Transposition</keyword>
<dbReference type="InterPro" id="IPR001959">
    <property type="entry name" value="Transposase"/>
</dbReference>
<evidence type="ECO:0000256" key="4">
    <source>
        <dbReference type="ARBA" id="ARBA00022833"/>
    </source>
</evidence>
<keyword evidence="12" id="KW-1185">Reference proteome</keyword>
<dbReference type="EMBL" id="JAPFCC010000001">
    <property type="protein sequence ID" value="MCW7552467.1"/>
    <property type="molecule type" value="Genomic_DNA"/>
</dbReference>
<dbReference type="Pfam" id="PF01385">
    <property type="entry name" value="OrfB_IS605"/>
    <property type="match status" value="1"/>
</dbReference>
<evidence type="ECO:0000259" key="9">
    <source>
        <dbReference type="Pfam" id="PF07282"/>
    </source>
</evidence>
<evidence type="ECO:0000256" key="3">
    <source>
        <dbReference type="ARBA" id="ARBA00022723"/>
    </source>
</evidence>
<keyword evidence="5" id="KW-0238">DNA-binding</keyword>
<evidence type="ECO:0000313" key="12">
    <source>
        <dbReference type="Proteomes" id="UP001209854"/>
    </source>
</evidence>
<name>A0ABT3MSX3_9GAMM</name>
<keyword evidence="4" id="KW-0862">Zinc</keyword>
<accession>A0ABT3MSX3</accession>
<evidence type="ECO:0000256" key="7">
    <source>
        <dbReference type="SAM" id="MobiDB-lite"/>
    </source>
</evidence>
<keyword evidence="3" id="KW-0479">Metal-binding</keyword>
<evidence type="ECO:0000256" key="5">
    <source>
        <dbReference type="ARBA" id="ARBA00023125"/>
    </source>
</evidence>
<feature type="domain" description="Probable transposase IS891/IS1136/IS1341" evidence="8">
    <location>
        <begin position="202"/>
        <end position="303"/>
    </location>
</feature>
<organism evidence="11 12">
    <name type="scientific">Endozoicomonas gorgoniicola</name>
    <dbReference type="NCBI Taxonomy" id="1234144"/>
    <lineage>
        <taxon>Bacteria</taxon>
        <taxon>Pseudomonadati</taxon>
        <taxon>Pseudomonadota</taxon>
        <taxon>Gammaproteobacteria</taxon>
        <taxon>Oceanospirillales</taxon>
        <taxon>Endozoicomonadaceae</taxon>
        <taxon>Endozoicomonas</taxon>
    </lineage>
</organism>
<feature type="region of interest" description="Disordered" evidence="7">
    <location>
        <begin position="439"/>
        <end position="460"/>
    </location>
</feature>
<dbReference type="Pfam" id="PF12323">
    <property type="entry name" value="HTH_OrfB_IS605"/>
    <property type="match status" value="1"/>
</dbReference>
<protein>
    <submittedName>
        <fullName evidence="11">Transposase</fullName>
    </submittedName>
</protein>
<evidence type="ECO:0000256" key="1">
    <source>
        <dbReference type="ARBA" id="ARBA00008761"/>
    </source>
</evidence>